<organism evidence="3 4">
    <name type="scientific">Roseovarius marisflavi</name>
    <dbReference type="NCBI Taxonomy" id="1054996"/>
    <lineage>
        <taxon>Bacteria</taxon>
        <taxon>Pseudomonadati</taxon>
        <taxon>Pseudomonadota</taxon>
        <taxon>Alphaproteobacteria</taxon>
        <taxon>Rhodobacterales</taxon>
        <taxon>Roseobacteraceae</taxon>
        <taxon>Roseovarius</taxon>
    </lineage>
</organism>
<dbReference type="Gene3D" id="3.30.420.240">
    <property type="match status" value="1"/>
</dbReference>
<dbReference type="Pfam" id="PF03237">
    <property type="entry name" value="Terminase_6N"/>
    <property type="match status" value="1"/>
</dbReference>
<dbReference type="Proteomes" id="UP000184191">
    <property type="component" value="Unassembled WGS sequence"/>
</dbReference>
<keyword evidence="1" id="KW-1188">Viral release from host cell</keyword>
<feature type="domain" description="Terminase large subunit gp17-like C-terminal" evidence="2">
    <location>
        <begin position="301"/>
        <end position="452"/>
    </location>
</feature>
<evidence type="ECO:0000313" key="3">
    <source>
        <dbReference type="EMBL" id="SHL72400.1"/>
    </source>
</evidence>
<reference evidence="4" key="1">
    <citation type="submission" date="2016-11" db="EMBL/GenBank/DDBJ databases">
        <authorList>
            <person name="Varghese N."/>
            <person name="Submissions S."/>
        </authorList>
    </citation>
    <scope>NUCLEOTIDE SEQUENCE [LARGE SCALE GENOMIC DNA]</scope>
    <source>
        <strain evidence="4">DSM 29327</strain>
    </source>
</reference>
<evidence type="ECO:0000313" key="4">
    <source>
        <dbReference type="Proteomes" id="UP000184191"/>
    </source>
</evidence>
<dbReference type="InterPro" id="IPR035421">
    <property type="entry name" value="Terminase_6C"/>
</dbReference>
<evidence type="ECO:0000259" key="2">
    <source>
        <dbReference type="Pfam" id="PF17289"/>
    </source>
</evidence>
<name>A0A1M7CYV8_9RHOB</name>
<keyword evidence="4" id="KW-1185">Reference proteome</keyword>
<dbReference type="InterPro" id="IPR027417">
    <property type="entry name" value="P-loop_NTPase"/>
</dbReference>
<proteinExistence type="predicted"/>
<gene>
    <name evidence="3" type="ORF">SAMN05444414_13212</name>
</gene>
<dbReference type="EMBL" id="FRBN01000032">
    <property type="protein sequence ID" value="SHL72400.1"/>
    <property type="molecule type" value="Genomic_DNA"/>
</dbReference>
<accession>A0A1M7CYV8</accession>
<dbReference type="Pfam" id="PF17289">
    <property type="entry name" value="Terminase_6C"/>
    <property type="match status" value="1"/>
</dbReference>
<sequence length="470" mass="51477">MKNAKSKTGASSTIMPSISTTHGLRSGAGWIVSEGQDAQDEFLDALSDGELMALPYLFEFWALDHQLAPEGDWRTWVIMGGRGAGKTRAGAEWVRAQVEGARPLDKGRCQRLALVGETIDQVREVMVFGESGIMACSPPDRRPEWQATRKRLIWPNGATAQVFSAHDPEGLRGPQFDGAWVDELAKWKKARETWDMLQFGMRLGDDPRVCVTTTPRNVGVLKELLAAPSTVVTSAPTEANRAFLAESFLEEVRARYAGTRLGRQELDGILVDEAEDALWTHGMLEAARIDRVPEMDRVVVAVDPPVTGHSGSDECGIVVVGAVTSGPVQDWRAYVLADCSISAASPTRWANAAIRAMEQWGAERLVAEVNQGGDMVEQVIRQVDPLVPFRKVHASRGKVARAEPVAALYEQGRIFHLRGLSELEDQMCAMTARGYEGKGSPDRVDALVWAISDLILEPSAKWRNPSVRAV</sequence>
<protein>
    <submittedName>
        <fullName evidence="3">Large terminase phage packaging protein</fullName>
    </submittedName>
</protein>
<dbReference type="STRING" id="1054996.SAMN05444414_13212"/>
<evidence type="ECO:0000256" key="1">
    <source>
        <dbReference type="ARBA" id="ARBA00022612"/>
    </source>
</evidence>
<dbReference type="Gene3D" id="3.40.50.300">
    <property type="entry name" value="P-loop containing nucleotide triphosphate hydrolases"/>
    <property type="match status" value="1"/>
</dbReference>
<dbReference type="AlphaFoldDB" id="A0A1M7CYV8"/>